<comment type="similarity">
    <text evidence="2 6">Belongs to the acyl-CoA dehydrogenase family.</text>
</comment>
<organism evidence="10 11">
    <name type="scientific">Rhodovastum atsumiense</name>
    <dbReference type="NCBI Taxonomy" id="504468"/>
    <lineage>
        <taxon>Bacteria</taxon>
        <taxon>Pseudomonadati</taxon>
        <taxon>Pseudomonadota</taxon>
        <taxon>Alphaproteobacteria</taxon>
        <taxon>Acetobacterales</taxon>
        <taxon>Acetobacteraceae</taxon>
        <taxon>Rhodovastum</taxon>
    </lineage>
</organism>
<keyword evidence="4 6" id="KW-0274">FAD</keyword>
<proteinExistence type="inferred from homology"/>
<evidence type="ECO:0000313" key="10">
    <source>
        <dbReference type="EMBL" id="KAA5613836.1"/>
    </source>
</evidence>
<dbReference type="AlphaFoldDB" id="A0A5M6IZS2"/>
<dbReference type="Pfam" id="PF00441">
    <property type="entry name" value="Acyl-CoA_dh_1"/>
    <property type="match status" value="1"/>
</dbReference>
<dbReference type="InterPro" id="IPR037069">
    <property type="entry name" value="AcylCoA_DH/ox_N_sf"/>
</dbReference>
<keyword evidence="11" id="KW-1185">Reference proteome</keyword>
<dbReference type="Gene3D" id="2.40.110.10">
    <property type="entry name" value="Butyryl-CoA Dehydrogenase, subunit A, domain 2"/>
    <property type="match status" value="1"/>
</dbReference>
<dbReference type="Gene3D" id="1.20.140.10">
    <property type="entry name" value="Butyryl-CoA Dehydrogenase, subunit A, domain 3"/>
    <property type="match status" value="1"/>
</dbReference>
<accession>A0A5M6IZS2</accession>
<evidence type="ECO:0000256" key="4">
    <source>
        <dbReference type="ARBA" id="ARBA00022827"/>
    </source>
</evidence>
<dbReference type="Pfam" id="PF02771">
    <property type="entry name" value="Acyl-CoA_dh_N"/>
    <property type="match status" value="1"/>
</dbReference>
<feature type="domain" description="Acyl-CoA dehydrogenase/oxidase N-terminal" evidence="9">
    <location>
        <begin position="12"/>
        <end position="85"/>
    </location>
</feature>
<protein>
    <submittedName>
        <fullName evidence="10">Acyl-CoA dehydrogenase</fullName>
    </submittedName>
</protein>
<feature type="domain" description="Acyl-CoA dehydrogenase/oxidase C-terminal" evidence="7">
    <location>
        <begin position="240"/>
        <end position="357"/>
    </location>
</feature>
<dbReference type="InterPro" id="IPR009100">
    <property type="entry name" value="AcylCoA_DH/oxidase_NM_dom_sf"/>
</dbReference>
<evidence type="ECO:0000259" key="7">
    <source>
        <dbReference type="Pfam" id="PF00441"/>
    </source>
</evidence>
<dbReference type="PANTHER" id="PTHR43884:SF25">
    <property type="entry name" value="ACYL-COA DEHYDROGENASE YDBM-RELATED"/>
    <property type="match status" value="1"/>
</dbReference>
<dbReference type="SUPFAM" id="SSF47203">
    <property type="entry name" value="Acyl-CoA dehydrogenase C-terminal domain-like"/>
    <property type="match status" value="1"/>
</dbReference>
<dbReference type="CDD" id="cd00567">
    <property type="entry name" value="ACAD"/>
    <property type="match status" value="1"/>
</dbReference>
<dbReference type="Gene3D" id="1.10.540.10">
    <property type="entry name" value="Acyl-CoA dehydrogenase/oxidase, N-terminal domain"/>
    <property type="match status" value="1"/>
</dbReference>
<evidence type="ECO:0000256" key="3">
    <source>
        <dbReference type="ARBA" id="ARBA00022630"/>
    </source>
</evidence>
<keyword evidence="3 6" id="KW-0285">Flavoprotein</keyword>
<dbReference type="EMBL" id="VWPK01000004">
    <property type="protein sequence ID" value="KAA5613836.1"/>
    <property type="molecule type" value="Genomic_DNA"/>
</dbReference>
<evidence type="ECO:0000259" key="9">
    <source>
        <dbReference type="Pfam" id="PF02771"/>
    </source>
</evidence>
<gene>
    <name evidence="10" type="ORF">F1189_03410</name>
</gene>
<dbReference type="GO" id="GO:0050660">
    <property type="term" value="F:flavin adenine dinucleotide binding"/>
    <property type="evidence" value="ECO:0007669"/>
    <property type="project" value="InterPro"/>
</dbReference>
<dbReference type="Pfam" id="PF02770">
    <property type="entry name" value="Acyl-CoA_dh_M"/>
    <property type="match status" value="1"/>
</dbReference>
<dbReference type="Proteomes" id="UP000325255">
    <property type="component" value="Unassembled WGS sequence"/>
</dbReference>
<comment type="cofactor">
    <cofactor evidence="1 6">
        <name>FAD</name>
        <dbReference type="ChEBI" id="CHEBI:57692"/>
    </cofactor>
</comment>
<evidence type="ECO:0000256" key="6">
    <source>
        <dbReference type="RuleBase" id="RU362125"/>
    </source>
</evidence>
<dbReference type="RefSeq" id="WP_150039219.1">
    <property type="nucleotide sequence ID" value="NZ_OW485601.1"/>
</dbReference>
<dbReference type="InterPro" id="IPR006091">
    <property type="entry name" value="Acyl-CoA_Oxase/DH_mid-dom"/>
</dbReference>
<evidence type="ECO:0000256" key="5">
    <source>
        <dbReference type="ARBA" id="ARBA00023002"/>
    </source>
</evidence>
<dbReference type="InterPro" id="IPR036250">
    <property type="entry name" value="AcylCo_DH-like_C"/>
</dbReference>
<name>A0A5M6IZS2_9PROT</name>
<keyword evidence="5 6" id="KW-0560">Oxidoreductase</keyword>
<dbReference type="InterPro" id="IPR046373">
    <property type="entry name" value="Acyl-CoA_Oxase/DH_mid-dom_sf"/>
</dbReference>
<dbReference type="GO" id="GO:0003995">
    <property type="term" value="F:acyl-CoA dehydrogenase activity"/>
    <property type="evidence" value="ECO:0007669"/>
    <property type="project" value="TreeGrafter"/>
</dbReference>
<evidence type="ECO:0000259" key="8">
    <source>
        <dbReference type="Pfam" id="PF02770"/>
    </source>
</evidence>
<dbReference type="PANTHER" id="PTHR43884">
    <property type="entry name" value="ACYL-COA DEHYDROGENASE"/>
    <property type="match status" value="1"/>
</dbReference>
<dbReference type="SUPFAM" id="SSF56645">
    <property type="entry name" value="Acyl-CoA dehydrogenase NM domain-like"/>
    <property type="match status" value="1"/>
</dbReference>
<dbReference type="InterPro" id="IPR009075">
    <property type="entry name" value="AcylCo_DH/oxidase_C"/>
</dbReference>
<dbReference type="InterPro" id="IPR013786">
    <property type="entry name" value="AcylCoA_DH/ox_N"/>
</dbReference>
<sequence>MSDTALETAQQLSRRFATTAAELDASGAFPRDNVAALHAAGLTNLVVAAEHGGGGAGLVTARRVVSEIARGEPSTALILAMHLAQHATIRAGRRWPAHLADRLVTESLRGPALVNALQVEPEAGSPSYGTLPHTTARRDGEGWRVSGRKRFATGCEGLHWFIVSAVTDEPVPRHGSFAIPHRAPGIRILRTWDSAGMRATGSHDVVFEDVPVPYEDTLDLAPASLGPRRDEAQMVWFMALIGAVYHGVARALRDDILAFAARQSPGGLGASLATLPRIQDELGAIEVLVESSERLLDSLAAEADAGGTPGAVAAMLRLVVLENALRAAERALVIAGNAGVSRQFPFERHHRNLLCGRTHAPNPVLVRANAAKTALARLDT</sequence>
<reference evidence="10 11" key="1">
    <citation type="submission" date="2019-09" db="EMBL/GenBank/DDBJ databases">
        <title>Genome sequence of Rhodovastum atsumiense, a diverse member of the Acetobacteraceae family of non-sulfur purple photosynthetic bacteria.</title>
        <authorList>
            <person name="Meyer T."/>
            <person name="Kyndt J."/>
        </authorList>
    </citation>
    <scope>NUCLEOTIDE SEQUENCE [LARGE SCALE GENOMIC DNA]</scope>
    <source>
        <strain evidence="10 11">DSM 21279</strain>
    </source>
</reference>
<evidence type="ECO:0000313" key="11">
    <source>
        <dbReference type="Proteomes" id="UP000325255"/>
    </source>
</evidence>
<dbReference type="PIRSF" id="PIRSF016578">
    <property type="entry name" value="HsaA"/>
    <property type="match status" value="1"/>
</dbReference>
<comment type="caution">
    <text evidence="10">The sequence shown here is derived from an EMBL/GenBank/DDBJ whole genome shotgun (WGS) entry which is preliminary data.</text>
</comment>
<feature type="domain" description="Acyl-CoA oxidase/dehydrogenase middle" evidence="8">
    <location>
        <begin position="120"/>
        <end position="210"/>
    </location>
</feature>
<dbReference type="OrthoDB" id="2986495at2"/>
<evidence type="ECO:0000256" key="2">
    <source>
        <dbReference type="ARBA" id="ARBA00009347"/>
    </source>
</evidence>
<evidence type="ECO:0000256" key="1">
    <source>
        <dbReference type="ARBA" id="ARBA00001974"/>
    </source>
</evidence>